<dbReference type="EMBL" id="JAUTWS010000014">
    <property type="protein sequence ID" value="MDO9709894.1"/>
    <property type="molecule type" value="Genomic_DNA"/>
</dbReference>
<proteinExistence type="predicted"/>
<dbReference type="Proteomes" id="UP001243009">
    <property type="component" value="Unassembled WGS sequence"/>
</dbReference>
<accession>A0ABT9E189</accession>
<keyword evidence="3" id="KW-1185">Reference proteome</keyword>
<organism evidence="2 3">
    <name type="scientific">Paracraurococcus lichenis</name>
    <dbReference type="NCBI Taxonomy" id="3064888"/>
    <lineage>
        <taxon>Bacteria</taxon>
        <taxon>Pseudomonadati</taxon>
        <taxon>Pseudomonadota</taxon>
        <taxon>Alphaproteobacteria</taxon>
        <taxon>Acetobacterales</taxon>
        <taxon>Roseomonadaceae</taxon>
        <taxon>Paracraurococcus</taxon>
    </lineage>
</organism>
<dbReference type="Pfam" id="PF09865">
    <property type="entry name" value="DUF2092"/>
    <property type="match status" value="1"/>
</dbReference>
<reference evidence="2 3" key="1">
    <citation type="submission" date="2023-08" db="EMBL/GenBank/DDBJ databases">
        <title>The draft genome sequence of Paracraurococcus sp. LOR1-02.</title>
        <authorList>
            <person name="Kingkaew E."/>
            <person name="Tanasupawat S."/>
        </authorList>
    </citation>
    <scope>NUCLEOTIDE SEQUENCE [LARGE SCALE GENOMIC DNA]</scope>
    <source>
        <strain evidence="2 3">LOR1-02</strain>
    </source>
</reference>
<sequence length="300" mass="31691">MMGAGDAAPPRRAQQAEDTGMGSFPAAREAGLMALVLGALVAAPPALAQAPPAQPPPAQAPPAPPPAPHLSPQVTLEPRAMELLQVMCARLAAARSLGFNAVATYESPARTGHPLAYATAFQVLMQRPDRLRVLMPGDGPPSEFYYDGRRMVAFAPQEGLAAVAEAPPSIDAMLKAAFEQAAIYFPFADFIVSDPCRDLTDGLRIAFVVGQSKVVGGTTTDVLAIANDAVQGQLWIGAEDRLPRLFRATYFDDPATYRHAVAFSDWVLDRPVPADAFASVGAAQARPMPFARPDAPVRAP</sequence>
<dbReference type="RefSeq" id="WP_305104761.1">
    <property type="nucleotide sequence ID" value="NZ_JAUTWS010000014.1"/>
</dbReference>
<comment type="caution">
    <text evidence="2">The sequence shown here is derived from an EMBL/GenBank/DDBJ whole genome shotgun (WGS) entry which is preliminary data.</text>
</comment>
<evidence type="ECO:0000313" key="3">
    <source>
        <dbReference type="Proteomes" id="UP001243009"/>
    </source>
</evidence>
<feature type="region of interest" description="Disordered" evidence="1">
    <location>
        <begin position="1"/>
        <end position="22"/>
    </location>
</feature>
<name>A0ABT9E189_9PROT</name>
<dbReference type="InterPro" id="IPR019207">
    <property type="entry name" value="DUF2092"/>
</dbReference>
<evidence type="ECO:0000313" key="2">
    <source>
        <dbReference type="EMBL" id="MDO9709894.1"/>
    </source>
</evidence>
<feature type="region of interest" description="Disordered" evidence="1">
    <location>
        <begin position="48"/>
        <end position="73"/>
    </location>
</feature>
<protein>
    <submittedName>
        <fullName evidence="2">DUF2092 domain-containing protein</fullName>
    </submittedName>
</protein>
<evidence type="ECO:0000256" key="1">
    <source>
        <dbReference type="SAM" id="MobiDB-lite"/>
    </source>
</evidence>
<gene>
    <name evidence="2" type="ORF">Q7A36_16190</name>
</gene>
<feature type="compositionally biased region" description="Pro residues" evidence="1">
    <location>
        <begin position="52"/>
        <end position="69"/>
    </location>
</feature>